<dbReference type="InterPro" id="IPR055245">
    <property type="entry name" value="HTH_proteobacteria"/>
</dbReference>
<accession>A0A172Z808</accession>
<gene>
    <name evidence="3" type="ORF">A7J50_5320</name>
</gene>
<proteinExistence type="predicted"/>
<evidence type="ECO:0000256" key="1">
    <source>
        <dbReference type="SAM" id="MobiDB-lite"/>
    </source>
</evidence>
<dbReference type="Pfam" id="PF14090">
    <property type="entry name" value="HTH_39"/>
    <property type="match status" value="1"/>
</dbReference>
<feature type="compositionally biased region" description="Polar residues" evidence="1">
    <location>
        <begin position="8"/>
        <end position="21"/>
    </location>
</feature>
<dbReference type="Proteomes" id="UP000077829">
    <property type="component" value="Chromosome"/>
</dbReference>
<evidence type="ECO:0000313" key="4">
    <source>
        <dbReference type="Proteomes" id="UP000077829"/>
    </source>
</evidence>
<dbReference type="AlphaFoldDB" id="A0A172Z808"/>
<dbReference type="EMBL" id="CP015600">
    <property type="protein sequence ID" value="ANF88655.1"/>
    <property type="molecule type" value="Genomic_DNA"/>
</dbReference>
<evidence type="ECO:0000259" key="2">
    <source>
        <dbReference type="Pfam" id="PF14090"/>
    </source>
</evidence>
<evidence type="ECO:0000313" key="3">
    <source>
        <dbReference type="EMBL" id="ANF88655.1"/>
    </source>
</evidence>
<sequence>MNKKKADQTANHNHSPCHSTSAFAQRARILERLREGPADTLSLRCDLSVLMPAPRVLELKQRGFDIETHRISTIDENGTVHHGVALYVLREVAK</sequence>
<feature type="domain" description="Winged helix-turn-helix" evidence="2">
    <location>
        <begin position="25"/>
        <end position="91"/>
    </location>
</feature>
<reference evidence="3 4" key="1">
    <citation type="submission" date="2016-05" db="EMBL/GenBank/DDBJ databases">
        <title>Complete genome sequence of Pseudomonas antarctica PAMC 27494.</title>
        <authorList>
            <person name="Lee J."/>
        </authorList>
    </citation>
    <scope>NUCLEOTIDE SEQUENCE [LARGE SCALE GENOMIC DNA]</scope>
    <source>
        <strain evidence="3 4">PAMC 27494</strain>
    </source>
</reference>
<name>A0A172Z808_9PSED</name>
<feature type="region of interest" description="Disordered" evidence="1">
    <location>
        <begin position="1"/>
        <end position="21"/>
    </location>
</feature>
<dbReference type="PATRIC" id="fig|219572.3.peg.5463"/>
<dbReference type="RefSeq" id="WP_237140868.1">
    <property type="nucleotide sequence ID" value="NZ_CP015600.1"/>
</dbReference>
<dbReference type="STRING" id="219572.A7J50_5320"/>
<protein>
    <recommendedName>
        <fullName evidence="2">Winged helix-turn-helix domain-containing protein</fullName>
    </recommendedName>
</protein>
<organism evidence="3 4">
    <name type="scientific">Pseudomonas antarctica</name>
    <dbReference type="NCBI Taxonomy" id="219572"/>
    <lineage>
        <taxon>Bacteria</taxon>
        <taxon>Pseudomonadati</taxon>
        <taxon>Pseudomonadota</taxon>
        <taxon>Gammaproteobacteria</taxon>
        <taxon>Pseudomonadales</taxon>
        <taxon>Pseudomonadaceae</taxon>
        <taxon>Pseudomonas</taxon>
    </lineage>
</organism>
<dbReference type="KEGG" id="panr:A7J50_5320"/>